<protein>
    <submittedName>
        <fullName evidence="1">Uncharacterized protein</fullName>
    </submittedName>
</protein>
<dbReference type="EMBL" id="JWZT01001394">
    <property type="protein sequence ID" value="KII72093.1"/>
    <property type="molecule type" value="Genomic_DNA"/>
</dbReference>
<evidence type="ECO:0000313" key="2">
    <source>
        <dbReference type="Proteomes" id="UP000031668"/>
    </source>
</evidence>
<reference evidence="1 2" key="1">
    <citation type="journal article" date="2014" name="Genome Biol. Evol.">
        <title>The genome of the myxosporean Thelohanellus kitauei shows adaptations to nutrient acquisition within its fish host.</title>
        <authorList>
            <person name="Yang Y."/>
            <person name="Xiong J."/>
            <person name="Zhou Z."/>
            <person name="Huo F."/>
            <person name="Miao W."/>
            <person name="Ran C."/>
            <person name="Liu Y."/>
            <person name="Zhang J."/>
            <person name="Feng J."/>
            <person name="Wang M."/>
            <person name="Wang M."/>
            <person name="Wang L."/>
            <person name="Yao B."/>
        </authorList>
    </citation>
    <scope>NUCLEOTIDE SEQUENCE [LARGE SCALE GENOMIC DNA]</scope>
    <source>
        <strain evidence="1">Wuqing</strain>
    </source>
</reference>
<comment type="caution">
    <text evidence="1">The sequence shown here is derived from an EMBL/GenBank/DDBJ whole genome shotgun (WGS) entry which is preliminary data.</text>
</comment>
<sequence length="179" mass="21248">MKNSEISIESNWESDSGYYKIECRFLYAATEIQVGGCHIRLTTRRVSEYIRYLTDYVFKLNTNIKYEFSDILLTFYLNVEMDRVLEFRFNKFTVELEGYNETCAVKYNGTERIVGRLSYESEITPCVIELLEEDELEEEVGKLKKVIPFYCAEIRTRGGLDFCDHFSYIRGFIYFLLHI</sequence>
<dbReference type="AlphaFoldDB" id="A0A0C2JRR6"/>
<name>A0A0C2JRR6_THEKT</name>
<keyword evidence="2" id="KW-1185">Reference proteome</keyword>
<accession>A0A0C2JRR6</accession>
<gene>
    <name evidence="1" type="ORF">RF11_02998</name>
</gene>
<dbReference type="Proteomes" id="UP000031668">
    <property type="component" value="Unassembled WGS sequence"/>
</dbReference>
<evidence type="ECO:0000313" key="1">
    <source>
        <dbReference type="EMBL" id="KII72093.1"/>
    </source>
</evidence>
<organism evidence="1 2">
    <name type="scientific">Thelohanellus kitauei</name>
    <name type="common">Myxosporean</name>
    <dbReference type="NCBI Taxonomy" id="669202"/>
    <lineage>
        <taxon>Eukaryota</taxon>
        <taxon>Metazoa</taxon>
        <taxon>Cnidaria</taxon>
        <taxon>Myxozoa</taxon>
        <taxon>Myxosporea</taxon>
        <taxon>Bivalvulida</taxon>
        <taxon>Platysporina</taxon>
        <taxon>Myxobolidae</taxon>
        <taxon>Thelohanellus</taxon>
    </lineage>
</organism>
<proteinExistence type="predicted"/>